<feature type="compositionally biased region" description="Acidic residues" evidence="1">
    <location>
        <begin position="78"/>
        <end position="93"/>
    </location>
</feature>
<feature type="domain" description="Mannosyl-glycoprotein endo-beta-N-acetylglucosamidase-like" evidence="3">
    <location>
        <begin position="888"/>
        <end position="1046"/>
    </location>
</feature>
<evidence type="ECO:0000259" key="3">
    <source>
        <dbReference type="SMART" id="SM00047"/>
    </source>
</evidence>
<dbReference type="Gene3D" id="1.10.101.10">
    <property type="entry name" value="PGBD-like superfamily/PGBD"/>
    <property type="match status" value="8"/>
</dbReference>
<feature type="chain" id="PRO_5047045678" description="Mannosyl-glycoprotein endo-beta-N-acetylglucosamidase-like domain-containing protein" evidence="2">
    <location>
        <begin position="27"/>
        <end position="1051"/>
    </location>
</feature>
<feature type="compositionally biased region" description="Acidic residues" evidence="1">
    <location>
        <begin position="60"/>
        <end position="69"/>
    </location>
</feature>
<keyword evidence="2" id="KW-0732">Signal</keyword>
<accession>A0ABP7VAR1</accession>
<dbReference type="InterPro" id="IPR036366">
    <property type="entry name" value="PGBDSf"/>
</dbReference>
<dbReference type="Pfam" id="PF08239">
    <property type="entry name" value="SH3_3"/>
    <property type="match status" value="1"/>
</dbReference>
<dbReference type="InterPro" id="IPR036365">
    <property type="entry name" value="PGBD-like_sf"/>
</dbReference>
<gene>
    <name evidence="4" type="ORF">GCM10022410_06920</name>
</gene>
<dbReference type="Gene3D" id="2.30.30.40">
    <property type="entry name" value="SH3 Domains"/>
    <property type="match status" value="2"/>
</dbReference>
<feature type="signal peptide" evidence="2">
    <location>
        <begin position="1"/>
        <end position="26"/>
    </location>
</feature>
<dbReference type="RefSeq" id="WP_344910354.1">
    <property type="nucleotide sequence ID" value="NZ_BAABDL010000038.1"/>
</dbReference>
<name>A0ABP7VAR1_9BACI</name>
<evidence type="ECO:0000313" key="5">
    <source>
        <dbReference type="Proteomes" id="UP001501734"/>
    </source>
</evidence>
<dbReference type="EMBL" id="BAABDL010000038">
    <property type="protein sequence ID" value="GAA4062775.1"/>
    <property type="molecule type" value="Genomic_DNA"/>
</dbReference>
<reference evidence="5" key="1">
    <citation type="journal article" date="2019" name="Int. J. Syst. Evol. Microbiol.">
        <title>The Global Catalogue of Microorganisms (GCM) 10K type strain sequencing project: providing services to taxonomists for standard genome sequencing and annotation.</title>
        <authorList>
            <consortium name="The Broad Institute Genomics Platform"/>
            <consortium name="The Broad Institute Genome Sequencing Center for Infectious Disease"/>
            <person name="Wu L."/>
            <person name="Ma J."/>
        </authorList>
    </citation>
    <scope>NUCLEOTIDE SEQUENCE [LARGE SCALE GENOMIC DNA]</scope>
    <source>
        <strain evidence="5">JCM 17250</strain>
    </source>
</reference>
<dbReference type="InterPro" id="IPR002477">
    <property type="entry name" value="Peptidoglycan-bd-like"/>
</dbReference>
<comment type="caution">
    <text evidence="4">The sequence shown here is derived from an EMBL/GenBank/DDBJ whole genome shotgun (WGS) entry which is preliminary data.</text>
</comment>
<evidence type="ECO:0000256" key="1">
    <source>
        <dbReference type="SAM" id="MobiDB-lite"/>
    </source>
</evidence>
<dbReference type="Gene3D" id="1.10.530.10">
    <property type="match status" value="1"/>
</dbReference>
<dbReference type="Pfam" id="PF01832">
    <property type="entry name" value="Glucosaminidase"/>
    <property type="match status" value="1"/>
</dbReference>
<feature type="region of interest" description="Disordered" evidence="1">
    <location>
        <begin position="36"/>
        <end position="114"/>
    </location>
</feature>
<dbReference type="SMART" id="SM00047">
    <property type="entry name" value="LYZ2"/>
    <property type="match status" value="1"/>
</dbReference>
<protein>
    <recommendedName>
        <fullName evidence="3">Mannosyl-glycoprotein endo-beta-N-acetylglucosamidase-like domain-containing protein</fullName>
    </recommendedName>
</protein>
<keyword evidence="5" id="KW-1185">Reference proteome</keyword>
<organism evidence="4 5">
    <name type="scientific">Amphibacillus indicireducens</name>
    <dbReference type="NCBI Taxonomy" id="1076330"/>
    <lineage>
        <taxon>Bacteria</taxon>
        <taxon>Bacillati</taxon>
        <taxon>Bacillota</taxon>
        <taxon>Bacilli</taxon>
        <taxon>Bacillales</taxon>
        <taxon>Bacillaceae</taxon>
        <taxon>Amphibacillus</taxon>
    </lineage>
</organism>
<dbReference type="SUPFAM" id="SSF47090">
    <property type="entry name" value="PGBD-like"/>
    <property type="match status" value="8"/>
</dbReference>
<evidence type="ECO:0000256" key="2">
    <source>
        <dbReference type="SAM" id="SignalP"/>
    </source>
</evidence>
<dbReference type="InterPro" id="IPR002901">
    <property type="entry name" value="MGlyc_endo_b_GlcNAc-like_dom"/>
</dbReference>
<dbReference type="Pfam" id="PF01471">
    <property type="entry name" value="PG_binding_1"/>
    <property type="match status" value="8"/>
</dbReference>
<evidence type="ECO:0000313" key="4">
    <source>
        <dbReference type="EMBL" id="GAA4062775.1"/>
    </source>
</evidence>
<dbReference type="Proteomes" id="UP001501734">
    <property type="component" value="Unassembled WGS sequence"/>
</dbReference>
<sequence length="1051" mass="118703">MKFLKYLFLGFAVVFIIHFSTQSSVAGITDYEVSDTKTSDASEGNDSPNESEDQGGLTEAVEEELEDVNADQAKEGSEIDDVPDEETSNLDDETPVKKAEEHSDIEEEKPVQARMSLNRATVSQSTFQLGDRHESIPNLKRQLNRVGFSGITVTDYFGEYTKTKVEEFQAYYGLSVNGRLDNATIQKLNQVYNSPYQLGKTHEDIKDIKRKLNQLGFSGITVTAYFGEYMEGKVEDFQRAYGLTVNGIVDEVTLNKLNSEAAKTNFQVGDSHPNISNIKQKLNRIGFSGILVTNYYGDFTKQRVEEFQRYYGLSVTGRTDDATIQKLDEVYNSPFQLNRRHNDIPDIKRKLNHLSYGRITVTSLYGSFMERQVRAFQRDHGLVVNGIVDDITSARIEAEISRTNFGLGDRHGNISNIKRKLNRVGFSGILVTDYYGDFTADRVREFQRYYGLSVTGRTDDATIQKLDEVYNSPFQLNRRHNDIPDIKRKLNHLSYGRITVTSLYGSFMERQVRAFQRDHGLVVNGIVDDITSARIEAEISRTNFGLGDRHGNISEIKKKLNHVGFSGILVTDYYGDFTADRVRDFQRYYGLSITGRTDDATIQKLDEVYNSPFQLNRRHDDTRDIKEKLNQLGYGRITVTNLYGSYMESQVKAFQRDHGLVVNGIADSVTLARLDSVFESSKLIITYSDYNLSLAQAVNIQMAITNPPPQTDLYRNDPAYVSARYIEEIQFGKIDASSNVYLRTRAEISTTTQKHLLSPGTELIVLDTVQGSEFRGSRSWYKVEYQREVLYVHTSLVAKSHIGHRTTANLNVRAGTNTTSHVFGTLSNGSRVTVLEKTNSNWYRISYQAWRNATRADTQRYVDPTNNNDMQHLDLSSNMGATAAELNKFLEGKGILEGMGAAFVEASLTHNVNELYLISHALLETGQGTSRLARGIVVNGTTVYNMFGIGAGDRDPNGLGSREAYRQGWDTPEKAIIGGAKFIGDSYIHGAFQQNTLYKMRWNPLVMANTGNFGRQYATDIGWAVKQTTNLQRMIDQLSNPRLKYDFVRYN</sequence>
<dbReference type="InterPro" id="IPR003646">
    <property type="entry name" value="SH3-like_bac-type"/>
</dbReference>
<proteinExistence type="predicted"/>